<dbReference type="STRING" id="589865.DaAHT2_1738"/>
<dbReference type="HOGENOM" id="CLU_1188410_0_0_7"/>
<organism evidence="1 2">
    <name type="scientific">Desulfurivibrio alkaliphilus (strain DSM 19089 / UNIQEM U267 / AHT2)</name>
    <dbReference type="NCBI Taxonomy" id="589865"/>
    <lineage>
        <taxon>Bacteria</taxon>
        <taxon>Pseudomonadati</taxon>
        <taxon>Thermodesulfobacteriota</taxon>
        <taxon>Desulfobulbia</taxon>
        <taxon>Desulfobulbales</taxon>
        <taxon>Desulfobulbaceae</taxon>
        <taxon>Desulfurivibrio</taxon>
    </lineage>
</organism>
<dbReference type="SUPFAM" id="SSF56935">
    <property type="entry name" value="Porins"/>
    <property type="match status" value="2"/>
</dbReference>
<dbReference type="AlphaFoldDB" id="D6Z4F5"/>
<evidence type="ECO:0000313" key="2">
    <source>
        <dbReference type="Proteomes" id="UP000001508"/>
    </source>
</evidence>
<proteinExistence type="predicted"/>
<accession>D6Z4F5</accession>
<dbReference type="InterPro" id="IPR023614">
    <property type="entry name" value="Porin_dom_sf"/>
</dbReference>
<name>D6Z4F5_DESAT</name>
<evidence type="ECO:0000313" key="1">
    <source>
        <dbReference type="EMBL" id="ADH86430.1"/>
    </source>
</evidence>
<sequence>MIINTRWQTEVAAGYIRGDFDRADDLETYTGNWQIIHRPSVRNRFTLGYGYNQTNYREDTPDYRLHSLSSGWTHHLNPHTSLTLSGGVTRLERRDQASHDHSTYALGLQRQLQRGSLSLSGSRGIDERQFSGGDEGDLVRYRQVNAAGRYQLTARLHADLTLSRRDNDYVDRPLEYRERIHEAGFGLNYRLGQNYTIATRYRFRELDTDENLGDYQVHRWFVELSGTYPLMQW</sequence>
<dbReference type="Gene3D" id="2.40.160.10">
    <property type="entry name" value="Porin"/>
    <property type="match status" value="1"/>
</dbReference>
<reference evidence="2" key="1">
    <citation type="submission" date="2010-02" db="EMBL/GenBank/DDBJ databases">
        <title>Complete sequence of Desulfurivibrio alkaliphilus AHT2.</title>
        <authorList>
            <consortium name="US DOE Joint Genome Institute"/>
            <person name="Pitluck S."/>
            <person name="Chertkov O."/>
            <person name="Detter J.C."/>
            <person name="Han C."/>
            <person name="Tapia R."/>
            <person name="Larimer F."/>
            <person name="Land M."/>
            <person name="Hauser L."/>
            <person name="Kyrpides N."/>
            <person name="Mikhailova N."/>
            <person name="Sorokin D.Y."/>
            <person name="Muyzer G."/>
            <person name="Woyke T."/>
        </authorList>
    </citation>
    <scope>NUCLEOTIDE SEQUENCE [LARGE SCALE GENOMIC DNA]</scope>
    <source>
        <strain evidence="2">DSM 19089 / UNIQEM U267 / AHT2</strain>
    </source>
</reference>
<dbReference type="KEGG" id="dak:DaAHT2_1738"/>
<protein>
    <recommendedName>
        <fullName evidence="3">DUF560 domain-containing protein</fullName>
    </recommendedName>
</protein>
<dbReference type="Proteomes" id="UP000001508">
    <property type="component" value="Chromosome"/>
</dbReference>
<dbReference type="InParanoid" id="D6Z4F5"/>
<dbReference type="OrthoDB" id="5410974at2"/>
<dbReference type="EMBL" id="CP001940">
    <property type="protein sequence ID" value="ADH86430.1"/>
    <property type="molecule type" value="Genomic_DNA"/>
</dbReference>
<keyword evidence="2" id="KW-1185">Reference proteome</keyword>
<dbReference type="RefSeq" id="WP_013163954.1">
    <property type="nucleotide sequence ID" value="NC_014216.1"/>
</dbReference>
<gene>
    <name evidence="1" type="ordered locus">DaAHT2_1738</name>
</gene>
<evidence type="ECO:0008006" key="3">
    <source>
        <dbReference type="Google" id="ProtNLM"/>
    </source>
</evidence>